<organism evidence="5 6">
    <name type="scientific">Microbacterium plantarum</name>
    <dbReference type="NCBI Taxonomy" id="1816425"/>
    <lineage>
        <taxon>Bacteria</taxon>
        <taxon>Bacillati</taxon>
        <taxon>Actinomycetota</taxon>
        <taxon>Actinomycetes</taxon>
        <taxon>Micrococcales</taxon>
        <taxon>Microbacteriaceae</taxon>
        <taxon>Microbacterium</taxon>
    </lineage>
</organism>
<dbReference type="EC" id="3.2.1.22" evidence="4"/>
<dbReference type="InterPro" id="IPR013780">
    <property type="entry name" value="Glyco_hydro_b"/>
</dbReference>
<dbReference type="SUPFAM" id="SSF51011">
    <property type="entry name" value="Glycosyl hydrolase domain"/>
    <property type="match status" value="1"/>
</dbReference>
<dbReference type="Proteomes" id="UP001589643">
    <property type="component" value="Unassembled WGS sequence"/>
</dbReference>
<dbReference type="RefSeq" id="WP_378719466.1">
    <property type="nucleotide sequence ID" value="NZ_JBHLHV010000002.1"/>
</dbReference>
<dbReference type="InterPro" id="IPR002241">
    <property type="entry name" value="Glyco_hydro_27"/>
</dbReference>
<protein>
    <recommendedName>
        <fullName evidence="4">Alpha-galactosidase</fullName>
        <ecNumber evidence="4">3.2.1.22</ecNumber>
    </recommendedName>
    <alternativeName>
        <fullName evidence="4">Melibiase</fullName>
    </alternativeName>
</protein>
<comment type="catalytic activity">
    <reaction evidence="4">
        <text>Hydrolysis of terminal, non-reducing alpha-D-galactose residues in alpha-D-galactosides, including galactose oligosaccharides, galactomannans and galactolipids.</text>
        <dbReference type="EC" id="3.2.1.22"/>
    </reaction>
</comment>
<evidence type="ECO:0000313" key="6">
    <source>
        <dbReference type="Proteomes" id="UP001589643"/>
    </source>
</evidence>
<evidence type="ECO:0000313" key="5">
    <source>
        <dbReference type="EMBL" id="MFB8893724.1"/>
    </source>
</evidence>
<gene>
    <name evidence="5" type="ORF">AB7P39_12825</name>
</gene>
<accession>A0ABV5EUR8</accession>
<evidence type="ECO:0000256" key="2">
    <source>
        <dbReference type="ARBA" id="ARBA00022801"/>
    </source>
</evidence>
<dbReference type="PANTHER" id="PTHR11452:SF42">
    <property type="entry name" value="ALPHA-GALACTOSIDASE"/>
    <property type="match status" value="1"/>
</dbReference>
<dbReference type="GO" id="GO:0016787">
    <property type="term" value="F:hydrolase activity"/>
    <property type="evidence" value="ECO:0007669"/>
    <property type="project" value="UniProtKB-KW"/>
</dbReference>
<dbReference type="Pfam" id="PF16499">
    <property type="entry name" value="Melibiase_2"/>
    <property type="match status" value="1"/>
</dbReference>
<dbReference type="SUPFAM" id="SSF51445">
    <property type="entry name" value="(Trans)glycosidases"/>
    <property type="match status" value="1"/>
</dbReference>
<evidence type="ECO:0000256" key="3">
    <source>
        <dbReference type="ARBA" id="ARBA00023295"/>
    </source>
</evidence>
<dbReference type="Gene3D" id="2.60.40.1180">
    <property type="entry name" value="Golgi alpha-mannosidase II"/>
    <property type="match status" value="1"/>
</dbReference>
<keyword evidence="4" id="KW-1015">Disulfide bond</keyword>
<keyword evidence="6" id="KW-1185">Reference proteome</keyword>
<dbReference type="PRINTS" id="PR00740">
    <property type="entry name" value="GLHYDRLASE27"/>
</dbReference>
<dbReference type="PANTHER" id="PTHR11452">
    <property type="entry name" value="ALPHA-GALACTOSIDASE/ALPHA-N-ACETYLGALACTOSAMINIDASE"/>
    <property type="match status" value="1"/>
</dbReference>
<proteinExistence type="inferred from homology"/>
<name>A0ABV5EUR8_9MICO</name>
<sequence length="429" mass="47186">MIGERRAAASRPPMGWNSWDCFGSSVTEAEVLANAEYVAEHLLAFGWDTIVVDIQWYEPDPGAHDYREVSRPLLDAWGRPLPAPGRFPSAADGSFQPLADRVHELGLRFGVHLMRGVPRAAADAALPVSGRPDATCDSIADRSNVCEWNPDNYGVDMTAPGAQEYYDSVMAQLAAWGVDFVKLDDVLYPPVETAEIAAISRAIDRSGRAMVLSLSPGKRLSLAHLETLREHGQMWRISDDFWDDWAHVVEQFQRAARWAPFQRRGAWADADMLPFGRIGVRGHVGEDRLSRLSVDEQRTVMTLWSMMRSPLMMGGHLPDTPPETLALLRNPGVLALRDGEESREIVRDGHLVIWSARAGAREYRAVFWLGDDEQELVVHLADLGLGLGLAGMGTAGSCTDVWSGTSVEVADGRVTLTVPAHGTRLLVFG</sequence>
<comment type="similarity">
    <text evidence="1 4">Belongs to the glycosyl hydrolase 27 family.</text>
</comment>
<dbReference type="EMBL" id="JBHLHV010000002">
    <property type="protein sequence ID" value="MFB8893724.1"/>
    <property type="molecule type" value="Genomic_DNA"/>
</dbReference>
<evidence type="ECO:0000256" key="4">
    <source>
        <dbReference type="RuleBase" id="RU361168"/>
    </source>
</evidence>
<dbReference type="InterPro" id="IPR017853">
    <property type="entry name" value="GH"/>
</dbReference>
<evidence type="ECO:0000256" key="1">
    <source>
        <dbReference type="ARBA" id="ARBA00009743"/>
    </source>
</evidence>
<keyword evidence="2 4" id="KW-0378">Hydrolase</keyword>
<dbReference type="CDD" id="cd14792">
    <property type="entry name" value="GH27"/>
    <property type="match status" value="1"/>
</dbReference>
<keyword evidence="3 4" id="KW-0326">Glycosidase</keyword>
<comment type="caution">
    <text evidence="5">The sequence shown here is derived from an EMBL/GenBank/DDBJ whole genome shotgun (WGS) entry which is preliminary data.</text>
</comment>
<reference evidence="5 6" key="1">
    <citation type="submission" date="2024-08" db="EMBL/GenBank/DDBJ databases">
        <title>Heavy metals resistant antinobacteria isolated from wastewater.</title>
        <authorList>
            <person name="Roman Ponce B."/>
            <person name="Blanco Mercado M.A."/>
            <person name="Avila Aldana I.N."/>
            <person name="Morales Arrieta S."/>
        </authorList>
    </citation>
    <scope>NUCLEOTIDE SEQUENCE [LARGE SCALE GENOMIC DNA]</scope>
    <source>
        <strain evidence="6">sma-1</strain>
    </source>
</reference>
<dbReference type="Gene3D" id="3.20.20.70">
    <property type="entry name" value="Aldolase class I"/>
    <property type="match status" value="1"/>
</dbReference>
<dbReference type="InterPro" id="IPR013785">
    <property type="entry name" value="Aldolase_TIM"/>
</dbReference>